<accession>A0A9R1U410</accession>
<gene>
    <name evidence="2" type="primary">xseA_0</name>
    <name evidence="4" type="synonym">LOC105269571</name>
    <name evidence="2" type="ORF">g.57448</name>
</gene>
<reference evidence="2" key="1">
    <citation type="submission" date="2015-01" db="EMBL/GenBank/DDBJ databases">
        <title>Transcriptome Assembly of Fopius arisanus.</title>
        <authorList>
            <person name="Geib S."/>
        </authorList>
    </citation>
    <scope>NUCLEOTIDE SEQUENCE</scope>
</reference>
<dbReference type="RefSeq" id="XP_011308231.1">
    <property type="nucleotide sequence ID" value="XM_011309929.1"/>
</dbReference>
<dbReference type="AlphaFoldDB" id="A0A0C9S0R8"/>
<dbReference type="GeneID" id="105269571"/>
<dbReference type="KEGG" id="fas:105269571"/>
<keyword evidence="3" id="KW-1185">Reference proteome</keyword>
<evidence type="ECO:0000313" key="2">
    <source>
        <dbReference type="EMBL" id="JAG83958.1"/>
    </source>
</evidence>
<proteinExistence type="predicted"/>
<name>A0A0C9S0R8_9HYME</name>
<evidence type="ECO:0000256" key="1">
    <source>
        <dbReference type="SAM" id="MobiDB-lite"/>
    </source>
</evidence>
<dbReference type="EMBL" id="GBYB01014191">
    <property type="protein sequence ID" value="JAG83958.1"/>
    <property type="molecule type" value="Transcribed_RNA"/>
</dbReference>
<dbReference type="Proteomes" id="UP000694866">
    <property type="component" value="Unplaced"/>
</dbReference>
<evidence type="ECO:0000313" key="4">
    <source>
        <dbReference type="RefSeq" id="XP_011308231.1"/>
    </source>
</evidence>
<reference evidence="4" key="2">
    <citation type="submission" date="2025-04" db="UniProtKB">
        <authorList>
            <consortium name="RefSeq"/>
        </authorList>
    </citation>
    <scope>IDENTIFICATION</scope>
    <source>
        <strain evidence="4">USDA-PBARC FA_bdor</strain>
        <tissue evidence="4">Whole organism</tissue>
    </source>
</reference>
<sequence length="115" mass="13416">MSEFLDSSDSQEEENGSNVTIQESTEIGELKLHDFARVICKEIIDQAIREGYWKFMEETSYSYVVHCSYLAWAELFEKIQSSDSFRSEEQLSLEPEKCDRCICGNKSPNKENRRN</sequence>
<organism evidence="2">
    <name type="scientific">Fopius arisanus</name>
    <dbReference type="NCBI Taxonomy" id="64838"/>
    <lineage>
        <taxon>Eukaryota</taxon>
        <taxon>Metazoa</taxon>
        <taxon>Ecdysozoa</taxon>
        <taxon>Arthropoda</taxon>
        <taxon>Hexapoda</taxon>
        <taxon>Insecta</taxon>
        <taxon>Pterygota</taxon>
        <taxon>Neoptera</taxon>
        <taxon>Endopterygota</taxon>
        <taxon>Hymenoptera</taxon>
        <taxon>Apocrita</taxon>
        <taxon>Ichneumonoidea</taxon>
        <taxon>Braconidae</taxon>
        <taxon>Opiinae</taxon>
        <taxon>Fopius</taxon>
    </lineage>
</organism>
<evidence type="ECO:0000313" key="3">
    <source>
        <dbReference type="Proteomes" id="UP000694866"/>
    </source>
</evidence>
<protein>
    <submittedName>
        <fullName evidence="2">XseA_0 protein</fullName>
    </submittedName>
</protein>
<accession>A0A0C9S0R8</accession>
<feature type="region of interest" description="Disordered" evidence="1">
    <location>
        <begin position="1"/>
        <end position="22"/>
    </location>
</feature>
<dbReference type="OrthoDB" id="242257at2759"/>